<dbReference type="PROSITE" id="PS51257">
    <property type="entry name" value="PROKAR_LIPOPROTEIN"/>
    <property type="match status" value="1"/>
</dbReference>
<sequence length="319" mass="35350">MPLKASTVGSIPKESPIKATANLAWTMNFAAGCTAGLPLFPEYFDNRHGRIPEVHPAFLPSCNEIVGMFASIYHSGYTREEMIKNTLAHHTCDVIFSGKNDFRAGHEFESNFKMISATKKKSGIRVVTKFVHSKMDGQHVAEGYFGGVILGAELEGEDTVIDSMPERPLREDGTKLVESVELLLPPNAAHIWDACIRDTRVPKAKSSDINVHTNLDLAEKAGFKARTFTGLCLLANVITLLLCKVDTDGLRENFTFIERYGCRFSKPVMALFDSILLDVFYSYKFENSNLTIFFDVVQKTDGTAIKDGCLVLGTKKSHL</sequence>
<proteinExistence type="predicted"/>
<organism evidence="1">
    <name type="scientific">Aplanochytrium stocchinoi</name>
    <dbReference type="NCBI Taxonomy" id="215587"/>
    <lineage>
        <taxon>Eukaryota</taxon>
        <taxon>Sar</taxon>
        <taxon>Stramenopiles</taxon>
        <taxon>Bigyra</taxon>
        <taxon>Labyrinthulomycetes</taxon>
        <taxon>Thraustochytrida</taxon>
        <taxon>Thraustochytriidae</taxon>
        <taxon>Aplanochytrium</taxon>
    </lineage>
</organism>
<protein>
    <recommendedName>
        <fullName evidence="2">MaoC-like domain-containing protein</fullName>
    </recommendedName>
</protein>
<gene>
    <name evidence="1" type="ORF">ASTO00021_LOCUS9882</name>
</gene>
<accession>A0A7S3LSL2</accession>
<evidence type="ECO:0008006" key="2">
    <source>
        <dbReference type="Google" id="ProtNLM"/>
    </source>
</evidence>
<evidence type="ECO:0000313" key="1">
    <source>
        <dbReference type="EMBL" id="CAE0439702.1"/>
    </source>
</evidence>
<dbReference type="Gene3D" id="3.10.129.10">
    <property type="entry name" value="Hotdog Thioesterase"/>
    <property type="match status" value="1"/>
</dbReference>
<reference evidence="1" key="1">
    <citation type="submission" date="2021-01" db="EMBL/GenBank/DDBJ databases">
        <authorList>
            <person name="Corre E."/>
            <person name="Pelletier E."/>
            <person name="Niang G."/>
            <person name="Scheremetjew M."/>
            <person name="Finn R."/>
            <person name="Kale V."/>
            <person name="Holt S."/>
            <person name="Cochrane G."/>
            <person name="Meng A."/>
            <person name="Brown T."/>
            <person name="Cohen L."/>
        </authorList>
    </citation>
    <scope>NUCLEOTIDE SEQUENCE</scope>
    <source>
        <strain evidence="1">GSBS06</strain>
    </source>
</reference>
<name>A0A7S3LSL2_9STRA</name>
<dbReference type="EMBL" id="HBIN01013103">
    <property type="protein sequence ID" value="CAE0439702.1"/>
    <property type="molecule type" value="Transcribed_RNA"/>
</dbReference>
<dbReference type="AlphaFoldDB" id="A0A7S3LSL2"/>